<gene>
    <name evidence="2" type="ORF">A4X03_0g9292</name>
</gene>
<name>A0A8T8SCC7_9BASI</name>
<dbReference type="CDD" id="cd04301">
    <property type="entry name" value="NAT_SF"/>
    <property type="match status" value="1"/>
</dbReference>
<dbReference type="InterPro" id="IPR054209">
    <property type="entry name" value="DUF6916"/>
</dbReference>
<evidence type="ECO:0000259" key="1">
    <source>
        <dbReference type="PROSITE" id="PS51186"/>
    </source>
</evidence>
<evidence type="ECO:0000313" key="3">
    <source>
        <dbReference type="Proteomes" id="UP000077671"/>
    </source>
</evidence>
<dbReference type="PROSITE" id="PS51186">
    <property type="entry name" value="GNAT"/>
    <property type="match status" value="1"/>
</dbReference>
<protein>
    <recommendedName>
        <fullName evidence="1">N-acetyltransferase domain-containing protein</fullName>
    </recommendedName>
</protein>
<proteinExistence type="predicted"/>
<dbReference type="Proteomes" id="UP000077671">
    <property type="component" value="Unassembled WGS sequence"/>
</dbReference>
<dbReference type="AlphaFoldDB" id="A0A8T8SCC7"/>
<comment type="caution">
    <text evidence="2">The sequence shown here is derived from an EMBL/GenBank/DDBJ whole genome shotgun (WGS) entry which is preliminary data.</text>
</comment>
<dbReference type="Gene3D" id="3.40.630.30">
    <property type="match status" value="1"/>
</dbReference>
<dbReference type="InterPro" id="IPR000182">
    <property type="entry name" value="GNAT_dom"/>
</dbReference>
<dbReference type="Pfam" id="PF00583">
    <property type="entry name" value="Acetyltransf_1"/>
    <property type="match status" value="1"/>
</dbReference>
<dbReference type="Pfam" id="PF21880">
    <property type="entry name" value="DUF6916"/>
    <property type="match status" value="1"/>
</dbReference>
<evidence type="ECO:0000313" key="2">
    <source>
        <dbReference type="EMBL" id="KAE8236884.1"/>
    </source>
</evidence>
<sequence length="222" mass="24999">MRGTDLHLRPAEAADLGFLRALYASTRSEEMLRTGWQQSAIDAFLTQQFEAQHRHYQEHYPDAEFSVVLLADQAIGRLYLFRGPSTYNLMDLSLLPPWRGQGIGSHLLSLLVQEADAAGRSTRLQEELQQGLGHLWRLSWEGHSGVEVELVEVSSGKAMNPRYQCYDAIFRQPPGIDLPQYSYTLQSPTQSSWWVMLTPIGPDDDGTRLLQAVFHVRTAASG</sequence>
<dbReference type="SUPFAM" id="SSF55729">
    <property type="entry name" value="Acyl-CoA N-acyltransferases (Nat)"/>
    <property type="match status" value="1"/>
</dbReference>
<dbReference type="EMBL" id="LWDD02003551">
    <property type="protein sequence ID" value="KAE8236884.1"/>
    <property type="molecule type" value="Genomic_DNA"/>
</dbReference>
<feature type="domain" description="N-acetyltransferase" evidence="1">
    <location>
        <begin position="6"/>
        <end position="179"/>
    </location>
</feature>
<reference evidence="2" key="1">
    <citation type="submission" date="2016-04" db="EMBL/GenBank/DDBJ databases">
        <authorList>
            <person name="Nguyen H.D."/>
            <person name="Kesanakurti P."/>
            <person name="Cullis J."/>
            <person name="Levesque C.A."/>
            <person name="Hambleton S."/>
        </authorList>
    </citation>
    <scope>NUCLEOTIDE SEQUENCE</scope>
    <source>
        <strain evidence="2">DAOMC 238032</strain>
    </source>
</reference>
<organism evidence="2 3">
    <name type="scientific">Tilletia caries</name>
    <name type="common">wheat bunt fungus</name>
    <dbReference type="NCBI Taxonomy" id="13290"/>
    <lineage>
        <taxon>Eukaryota</taxon>
        <taxon>Fungi</taxon>
        <taxon>Dikarya</taxon>
        <taxon>Basidiomycota</taxon>
        <taxon>Ustilaginomycotina</taxon>
        <taxon>Exobasidiomycetes</taxon>
        <taxon>Tilletiales</taxon>
        <taxon>Tilletiaceae</taxon>
        <taxon>Tilletia</taxon>
    </lineage>
</organism>
<dbReference type="GO" id="GO:0016747">
    <property type="term" value="F:acyltransferase activity, transferring groups other than amino-acyl groups"/>
    <property type="evidence" value="ECO:0007669"/>
    <property type="project" value="InterPro"/>
</dbReference>
<dbReference type="InterPro" id="IPR016181">
    <property type="entry name" value="Acyl_CoA_acyltransferase"/>
</dbReference>
<reference evidence="2" key="2">
    <citation type="journal article" date="2019" name="IMA Fungus">
        <title>Genome sequencing and comparison of five Tilletia species to identify candidate genes for the detection of regulated species infecting wheat.</title>
        <authorList>
            <person name="Nguyen H.D.T."/>
            <person name="Sultana T."/>
            <person name="Kesanakurti P."/>
            <person name="Hambleton S."/>
        </authorList>
    </citation>
    <scope>NUCLEOTIDE SEQUENCE</scope>
    <source>
        <strain evidence="2">DAOMC 238032</strain>
    </source>
</reference>
<accession>A0A8T8SCC7</accession>